<keyword evidence="6" id="KW-1185">Reference proteome</keyword>
<accession>A0ABV5AE56</accession>
<organism evidence="5 6">
    <name type="scientific">Alicyclobacillus fastidiosus</name>
    <dbReference type="NCBI Taxonomy" id="392011"/>
    <lineage>
        <taxon>Bacteria</taxon>
        <taxon>Bacillati</taxon>
        <taxon>Bacillota</taxon>
        <taxon>Bacilli</taxon>
        <taxon>Bacillales</taxon>
        <taxon>Alicyclobacillaceae</taxon>
        <taxon>Alicyclobacillus</taxon>
    </lineage>
</organism>
<feature type="transmembrane region" description="Helical" evidence="2">
    <location>
        <begin position="6"/>
        <end position="24"/>
    </location>
</feature>
<evidence type="ECO:0000256" key="1">
    <source>
        <dbReference type="SAM" id="MobiDB-lite"/>
    </source>
</evidence>
<dbReference type="Gene3D" id="2.60.40.420">
    <property type="entry name" value="Cupredoxins - blue copper proteins"/>
    <property type="match status" value="2"/>
</dbReference>
<evidence type="ECO:0000256" key="2">
    <source>
        <dbReference type="SAM" id="Phobius"/>
    </source>
</evidence>
<proteinExistence type="predicted"/>
<gene>
    <name evidence="5" type="ORF">KKP3000_003584</name>
</gene>
<dbReference type="Proteomes" id="UP001579974">
    <property type="component" value="Unassembled WGS sequence"/>
</dbReference>
<feature type="domain" description="Plastocyanin-like" evidence="4">
    <location>
        <begin position="164"/>
        <end position="267"/>
    </location>
</feature>
<dbReference type="InterPro" id="IPR045087">
    <property type="entry name" value="Cu-oxidase_fam"/>
</dbReference>
<dbReference type="EMBL" id="JBDXSU010000005">
    <property type="protein sequence ID" value="MFB5190140.1"/>
    <property type="molecule type" value="Genomic_DNA"/>
</dbReference>
<evidence type="ECO:0000259" key="3">
    <source>
        <dbReference type="Pfam" id="PF07731"/>
    </source>
</evidence>
<name>A0ABV5AE56_9BACL</name>
<feature type="transmembrane region" description="Helical" evidence="2">
    <location>
        <begin position="31"/>
        <end position="54"/>
    </location>
</feature>
<feature type="domain" description="Plastocyanin-like" evidence="3">
    <location>
        <begin position="293"/>
        <end position="391"/>
    </location>
</feature>
<sequence length="419" mass="44401">MDVAMFVCGILAVGAAFLIVGMQLRGQRRILAAKASLVVGIVCLGFALVSLKFYPGAALASNTSDASSMGGMTMQQSGTQSGAVRKPENSTPQMAMMGVSSSAVGVTDASSQALTQSQIAAQNKTAVDLMHEQGMVPKVLKDGTKQFTLTAAPVVWRLYQSRNVNDWGYNGSVPGPLIRVRVGDHVQIVLHNKLPEATTLHLQGISLPSDMDGVPGVSQKPIASGGSFVYKFTVTPDMVGTHAYFSDMDASKQIDAGLHGVLLVDPAHGKQYPKADVDALFELGGLSVDSSPMENVFTMDGKPAPNAPQLTVKVGQDVVVRLVNNTAQCYHAMHLHGYTFRVVAQDGHALAKPISENVISLAPAETADIEFVANNPGMWMFHCHILDHMTNPDDDVDEMGGLTTYFNVVQGGTTKGGMS</sequence>
<dbReference type="CDD" id="cd04202">
    <property type="entry name" value="CuRO_D2_2dMcoN_like"/>
    <property type="match status" value="1"/>
</dbReference>
<keyword evidence="2" id="KW-1133">Transmembrane helix</keyword>
<protein>
    <submittedName>
        <fullName evidence="5">Multicopper oxidase domain-containing protein</fullName>
    </submittedName>
</protein>
<evidence type="ECO:0000259" key="4">
    <source>
        <dbReference type="Pfam" id="PF07732"/>
    </source>
</evidence>
<dbReference type="Pfam" id="PF07732">
    <property type="entry name" value="Cu-oxidase_3"/>
    <property type="match status" value="1"/>
</dbReference>
<feature type="compositionally biased region" description="Polar residues" evidence="1">
    <location>
        <begin position="73"/>
        <end position="82"/>
    </location>
</feature>
<comment type="caution">
    <text evidence="5">The sequence shown here is derived from an EMBL/GenBank/DDBJ whole genome shotgun (WGS) entry which is preliminary data.</text>
</comment>
<dbReference type="Pfam" id="PF07731">
    <property type="entry name" value="Cu-oxidase_2"/>
    <property type="match status" value="1"/>
</dbReference>
<dbReference type="RefSeq" id="WP_368780831.1">
    <property type="nucleotide sequence ID" value="NZ_CP162940.1"/>
</dbReference>
<dbReference type="InterPro" id="IPR008972">
    <property type="entry name" value="Cupredoxin"/>
</dbReference>
<reference evidence="5 6" key="1">
    <citation type="journal article" date="2024" name="Int. J. Mol. Sci.">
        <title>Exploration of Alicyclobacillus spp. Genome in Search of Antibiotic Resistance.</title>
        <authorList>
            <person name="Bucka-Kolendo J."/>
            <person name="Kiousi D.E."/>
            <person name="Dekowska A."/>
            <person name="Mikolajczuk-Szczyrba A."/>
            <person name="Karadedos D.M."/>
            <person name="Michael P."/>
            <person name="Galanis A."/>
            <person name="Sokolowska B."/>
        </authorList>
    </citation>
    <scope>NUCLEOTIDE SEQUENCE [LARGE SCALE GENOMIC DNA]</scope>
    <source>
        <strain evidence="5 6">KKP 3000</strain>
    </source>
</reference>
<dbReference type="SUPFAM" id="SSF49503">
    <property type="entry name" value="Cupredoxins"/>
    <property type="match status" value="2"/>
</dbReference>
<dbReference type="PANTHER" id="PTHR11709">
    <property type="entry name" value="MULTI-COPPER OXIDASE"/>
    <property type="match status" value="1"/>
</dbReference>
<evidence type="ECO:0000313" key="6">
    <source>
        <dbReference type="Proteomes" id="UP001579974"/>
    </source>
</evidence>
<dbReference type="InterPro" id="IPR011706">
    <property type="entry name" value="Cu-oxidase_C"/>
</dbReference>
<dbReference type="InterPro" id="IPR011707">
    <property type="entry name" value="Cu-oxidase-like_N"/>
</dbReference>
<keyword evidence="2" id="KW-0812">Transmembrane</keyword>
<keyword evidence="2" id="KW-0472">Membrane</keyword>
<evidence type="ECO:0000313" key="5">
    <source>
        <dbReference type="EMBL" id="MFB5190140.1"/>
    </source>
</evidence>
<feature type="region of interest" description="Disordered" evidence="1">
    <location>
        <begin position="63"/>
        <end position="90"/>
    </location>
</feature>